<dbReference type="Pfam" id="PF20461">
    <property type="entry name" value="DUF6714"/>
    <property type="match status" value="1"/>
</dbReference>
<dbReference type="EMBL" id="ADBF01000016">
    <property type="protein sequence ID" value="EFE50557.1"/>
    <property type="molecule type" value="Genomic_DNA"/>
</dbReference>
<dbReference type="STRING" id="546263.NELON_06245"/>
<evidence type="ECO:0000313" key="2">
    <source>
        <dbReference type="Proteomes" id="UP000005536"/>
    </source>
</evidence>
<dbReference type="InterPro" id="IPR046560">
    <property type="entry name" value="DUF6714"/>
</dbReference>
<reference evidence="1 2" key="1">
    <citation type="submission" date="2010-02" db="EMBL/GenBank/DDBJ databases">
        <authorList>
            <person name="Weinstock G."/>
            <person name="Sodergren E."/>
            <person name="Clifton S."/>
            <person name="Fulton L."/>
            <person name="Fulton B."/>
            <person name="Courtney L."/>
            <person name="Fronick C."/>
            <person name="Harrison M."/>
            <person name="Strong C."/>
            <person name="Farmer C."/>
            <person name="Delahaunty K."/>
            <person name="Markovic C."/>
            <person name="Hall O."/>
            <person name="Minx P."/>
            <person name="Tomlinson C."/>
            <person name="Mitreva M."/>
            <person name="Nelson J."/>
            <person name="Hou S."/>
            <person name="Wollam A."/>
            <person name="Pepin K.H."/>
            <person name="Johnson M."/>
            <person name="Bhonagiri V."/>
            <person name="Zhang X."/>
            <person name="Suruliraj S."/>
            <person name="Warren W."/>
            <person name="Chinwalla A."/>
            <person name="Mardis E.R."/>
            <person name="Wilson R.K."/>
        </authorList>
    </citation>
    <scope>NUCLEOTIDE SEQUENCE [LARGE SCALE GENOMIC DNA]</scope>
    <source>
        <strain evidence="1 2">ATCC 29315</strain>
    </source>
</reference>
<protein>
    <submittedName>
        <fullName evidence="1">Uncharacterized protein</fullName>
    </submittedName>
</protein>
<dbReference type="AlphaFoldDB" id="D4DNT1"/>
<accession>D4DNT1</accession>
<dbReference type="Proteomes" id="UP000005536">
    <property type="component" value="Unassembled WGS sequence"/>
</dbReference>
<organism evidence="1 2">
    <name type="scientific">Neisseria elongata subsp. glycolytica ATCC 29315</name>
    <dbReference type="NCBI Taxonomy" id="546263"/>
    <lineage>
        <taxon>Bacteria</taxon>
        <taxon>Pseudomonadati</taxon>
        <taxon>Pseudomonadota</taxon>
        <taxon>Betaproteobacteria</taxon>
        <taxon>Neisseriales</taxon>
        <taxon>Neisseriaceae</taxon>
        <taxon>Neisseria</taxon>
    </lineage>
</organism>
<sequence>MSPDRLVKILAYLREYAQQWSKAYEEIAEQVCHAFASIELKDGIGILEADCVDDWMDADNPERCRYRAEDERDYWENILFQGHRVGEIPRFNPCSAITFMDSIGRHFALPYYLLWALQNPDGMVADKLAYALENSYYTDELLLNATQQRALLNAVRFLVEITANTYDDGYYSCINSPWQAAFEHLSQILSDADILPNKNKIFKRPSERASVVFKE</sequence>
<evidence type="ECO:0000313" key="1">
    <source>
        <dbReference type="EMBL" id="EFE50557.1"/>
    </source>
</evidence>
<name>D4DNT1_NEIEG</name>
<proteinExistence type="predicted"/>
<comment type="caution">
    <text evidence="1">The sequence shown here is derived from an EMBL/GenBank/DDBJ whole genome shotgun (WGS) entry which is preliminary data.</text>
</comment>
<gene>
    <name evidence="1" type="ORF">NEIELOOT_00715</name>
</gene>